<dbReference type="InterPro" id="IPR012675">
    <property type="entry name" value="Beta-grasp_dom_sf"/>
</dbReference>
<dbReference type="PROSITE" id="PS51085">
    <property type="entry name" value="2FE2S_FER_2"/>
    <property type="match status" value="1"/>
</dbReference>
<keyword evidence="4" id="KW-0479">Metal-binding</keyword>
<comment type="cofactor">
    <cofactor evidence="1">
        <name>FAD</name>
        <dbReference type="ChEBI" id="CHEBI:57692"/>
    </cofactor>
</comment>
<evidence type="ECO:0000256" key="6">
    <source>
        <dbReference type="ARBA" id="ARBA00023002"/>
    </source>
</evidence>
<comment type="caution">
    <text evidence="11">The sequence shown here is derived from an EMBL/GenBank/DDBJ whole genome shotgun (WGS) entry which is preliminary data.</text>
</comment>
<dbReference type="Pfam" id="PF00970">
    <property type="entry name" value="FAD_binding_6"/>
    <property type="match status" value="1"/>
</dbReference>
<dbReference type="CDD" id="cd00207">
    <property type="entry name" value="fer2"/>
    <property type="match status" value="1"/>
</dbReference>
<keyword evidence="5" id="KW-0274">FAD</keyword>
<keyword evidence="8" id="KW-0411">Iron-sulfur</keyword>
<gene>
    <name evidence="11" type="ORF">ACIB24_09685</name>
</gene>
<evidence type="ECO:0000256" key="1">
    <source>
        <dbReference type="ARBA" id="ARBA00001974"/>
    </source>
</evidence>
<dbReference type="SUPFAM" id="SSF63380">
    <property type="entry name" value="Riboflavin synthase domain-like"/>
    <property type="match status" value="1"/>
</dbReference>
<keyword evidence="7" id="KW-0408">Iron</keyword>
<evidence type="ECO:0000256" key="3">
    <source>
        <dbReference type="ARBA" id="ARBA00022714"/>
    </source>
</evidence>
<feature type="domain" description="FAD-binding FR-type" evidence="10">
    <location>
        <begin position="46"/>
        <end position="150"/>
    </location>
</feature>
<keyword evidence="6" id="KW-0560">Oxidoreductase</keyword>
<evidence type="ECO:0000256" key="5">
    <source>
        <dbReference type="ARBA" id="ARBA00022827"/>
    </source>
</evidence>
<evidence type="ECO:0000313" key="12">
    <source>
        <dbReference type="Proteomes" id="UP001612915"/>
    </source>
</evidence>
<dbReference type="SUPFAM" id="SSF52343">
    <property type="entry name" value="Ferredoxin reductase-like, C-terminal NADP-linked domain"/>
    <property type="match status" value="1"/>
</dbReference>
<evidence type="ECO:0000259" key="9">
    <source>
        <dbReference type="PROSITE" id="PS51085"/>
    </source>
</evidence>
<dbReference type="Gene3D" id="2.40.30.10">
    <property type="entry name" value="Translation factors"/>
    <property type="match status" value="1"/>
</dbReference>
<dbReference type="CDD" id="cd06216">
    <property type="entry name" value="FNR_iron_sulfur_binding_2"/>
    <property type="match status" value="1"/>
</dbReference>
<keyword evidence="12" id="KW-1185">Reference proteome</keyword>
<evidence type="ECO:0000259" key="10">
    <source>
        <dbReference type="PROSITE" id="PS51384"/>
    </source>
</evidence>
<protein>
    <submittedName>
        <fullName evidence="11">Ferredoxin reductase</fullName>
    </submittedName>
</protein>
<dbReference type="Pfam" id="PF00111">
    <property type="entry name" value="Fer2"/>
    <property type="match status" value="1"/>
</dbReference>
<evidence type="ECO:0000256" key="8">
    <source>
        <dbReference type="ARBA" id="ARBA00023014"/>
    </source>
</evidence>
<reference evidence="11 12" key="1">
    <citation type="submission" date="2024-10" db="EMBL/GenBank/DDBJ databases">
        <title>The Natural Products Discovery Center: Release of the First 8490 Sequenced Strains for Exploring Actinobacteria Biosynthetic Diversity.</title>
        <authorList>
            <person name="Kalkreuter E."/>
            <person name="Kautsar S.A."/>
            <person name="Yang D."/>
            <person name="Bader C.D."/>
            <person name="Teijaro C.N."/>
            <person name="Fluegel L."/>
            <person name="Davis C.M."/>
            <person name="Simpson J.R."/>
            <person name="Lauterbach L."/>
            <person name="Steele A.D."/>
            <person name="Gui C."/>
            <person name="Meng S."/>
            <person name="Li G."/>
            <person name="Viehrig K."/>
            <person name="Ye F."/>
            <person name="Su P."/>
            <person name="Kiefer A.F."/>
            <person name="Nichols A."/>
            <person name="Cepeda A.J."/>
            <person name="Yan W."/>
            <person name="Fan B."/>
            <person name="Jiang Y."/>
            <person name="Adhikari A."/>
            <person name="Zheng C.-J."/>
            <person name="Schuster L."/>
            <person name="Cowan T.M."/>
            <person name="Smanski M.J."/>
            <person name="Chevrette M.G."/>
            <person name="De Carvalho L.P.S."/>
            <person name="Shen B."/>
        </authorList>
    </citation>
    <scope>NUCLEOTIDE SEQUENCE [LARGE SCALE GENOMIC DNA]</scope>
    <source>
        <strain evidence="11 12">NPDC049639</strain>
    </source>
</reference>
<dbReference type="Gene3D" id="3.40.50.80">
    <property type="entry name" value="Nucleotide-binding domain of ferredoxin-NADP reductase (FNR) module"/>
    <property type="match status" value="1"/>
</dbReference>
<dbReference type="RefSeq" id="WP_398278826.1">
    <property type="nucleotide sequence ID" value="NZ_JBITLV010000003.1"/>
</dbReference>
<keyword evidence="2" id="KW-0285">Flavoprotein</keyword>
<dbReference type="EMBL" id="JBITLV010000003">
    <property type="protein sequence ID" value="MFI7587331.1"/>
    <property type="molecule type" value="Genomic_DNA"/>
</dbReference>
<dbReference type="InterPro" id="IPR017927">
    <property type="entry name" value="FAD-bd_FR_type"/>
</dbReference>
<organism evidence="11 12">
    <name type="scientific">Spongisporangium articulatum</name>
    <dbReference type="NCBI Taxonomy" id="3362603"/>
    <lineage>
        <taxon>Bacteria</taxon>
        <taxon>Bacillati</taxon>
        <taxon>Actinomycetota</taxon>
        <taxon>Actinomycetes</taxon>
        <taxon>Kineosporiales</taxon>
        <taxon>Kineosporiaceae</taxon>
        <taxon>Spongisporangium</taxon>
    </lineage>
</organism>
<dbReference type="InterPro" id="IPR036010">
    <property type="entry name" value="2Fe-2S_ferredoxin-like_sf"/>
</dbReference>
<dbReference type="SUPFAM" id="SSF54292">
    <property type="entry name" value="2Fe-2S ferredoxin-like"/>
    <property type="match status" value="1"/>
</dbReference>
<dbReference type="InterPro" id="IPR008333">
    <property type="entry name" value="Cbr1-like_FAD-bd_dom"/>
</dbReference>
<evidence type="ECO:0000256" key="7">
    <source>
        <dbReference type="ARBA" id="ARBA00023004"/>
    </source>
</evidence>
<dbReference type="PRINTS" id="PR00409">
    <property type="entry name" value="PHDIOXRDTASE"/>
</dbReference>
<dbReference type="PROSITE" id="PS51384">
    <property type="entry name" value="FAD_FR"/>
    <property type="match status" value="1"/>
</dbReference>
<dbReference type="Pfam" id="PF00175">
    <property type="entry name" value="NAD_binding_1"/>
    <property type="match status" value="1"/>
</dbReference>
<evidence type="ECO:0000256" key="4">
    <source>
        <dbReference type="ARBA" id="ARBA00022723"/>
    </source>
</evidence>
<name>A0ABW8ANY6_9ACTN</name>
<accession>A0ABW8ANY6</accession>
<dbReference type="InterPro" id="IPR001433">
    <property type="entry name" value="OxRdtase_FAD/NAD-bd"/>
</dbReference>
<dbReference type="InterPro" id="IPR001041">
    <property type="entry name" value="2Fe-2S_ferredoxin-type"/>
</dbReference>
<sequence length="369" mass="39675">MGAKDAVVSGAVVDRAVERLTRLTRPITTPLRLGDYLALVDPLLNNRQLRGRVVSVVPESPDAVTLVIRPGLGWRFEHLPGQFISIGVAVDGRFHWRSYSLTSPPTRRRRALTITVKAMPEGFLSTHLTSAIEPGTVVRLAAPAGEFVLPDPPPARILLLGAGSGITPLISMLRTMRRRGTLSDVVMVTSFRSEETALFRAELSELARGEPNFRLVEHWSADAGHLTPAAVADAVPDWRGRQVWACGPAALLDECQAFWGRAGLTERLHVERYSDGVDGEAAEGTGGTITFRKSGRSVEVDGATTLLEAGEQAGVDMPFGCRMGICHTCVVPLSAGTVVDIRSGDTADETNRYVQTCISVASGDCELDV</sequence>
<dbReference type="PANTHER" id="PTHR47354">
    <property type="entry name" value="NADH OXIDOREDUCTASE HCR"/>
    <property type="match status" value="1"/>
</dbReference>
<dbReference type="InterPro" id="IPR039261">
    <property type="entry name" value="FNR_nucleotide-bd"/>
</dbReference>
<dbReference type="PANTHER" id="PTHR47354:SF6">
    <property type="entry name" value="NADH OXIDOREDUCTASE HCR"/>
    <property type="match status" value="1"/>
</dbReference>
<evidence type="ECO:0000256" key="2">
    <source>
        <dbReference type="ARBA" id="ARBA00022630"/>
    </source>
</evidence>
<dbReference type="InterPro" id="IPR050415">
    <property type="entry name" value="MRET"/>
</dbReference>
<proteinExistence type="predicted"/>
<keyword evidence="3" id="KW-0001">2Fe-2S</keyword>
<feature type="domain" description="2Fe-2S ferredoxin-type" evidence="9">
    <location>
        <begin position="287"/>
        <end position="369"/>
    </location>
</feature>
<dbReference type="InterPro" id="IPR017938">
    <property type="entry name" value="Riboflavin_synthase-like_b-brl"/>
</dbReference>
<evidence type="ECO:0000313" key="11">
    <source>
        <dbReference type="EMBL" id="MFI7587331.1"/>
    </source>
</evidence>
<dbReference type="Proteomes" id="UP001612915">
    <property type="component" value="Unassembled WGS sequence"/>
</dbReference>
<dbReference type="Gene3D" id="3.10.20.30">
    <property type="match status" value="1"/>
</dbReference>